<gene>
    <name evidence="7" type="ORF">ISP18_11820</name>
</gene>
<feature type="domain" description="Cytochrome c" evidence="6">
    <location>
        <begin position="48"/>
        <end position="151"/>
    </location>
</feature>
<feature type="domain" description="Cytochrome c" evidence="6">
    <location>
        <begin position="319"/>
        <end position="409"/>
    </location>
</feature>
<organism evidence="7 8">
    <name type="scientific">Dyella humi</name>
    <dbReference type="NCBI Taxonomy" id="1770547"/>
    <lineage>
        <taxon>Bacteria</taxon>
        <taxon>Pseudomonadati</taxon>
        <taxon>Pseudomonadota</taxon>
        <taxon>Gammaproteobacteria</taxon>
        <taxon>Lysobacterales</taxon>
        <taxon>Rhodanobacteraceae</taxon>
        <taxon>Dyella</taxon>
    </lineage>
</organism>
<keyword evidence="5" id="KW-1133">Transmembrane helix</keyword>
<feature type="domain" description="Cytochrome c" evidence="6">
    <location>
        <begin position="193"/>
        <end position="303"/>
    </location>
</feature>
<dbReference type="InterPro" id="IPR036909">
    <property type="entry name" value="Cyt_c-like_dom_sf"/>
</dbReference>
<evidence type="ECO:0000313" key="8">
    <source>
        <dbReference type="Proteomes" id="UP001620409"/>
    </source>
</evidence>
<dbReference type="PIRSF" id="PIRSF000018">
    <property type="entry name" value="Mb_ADH_cyt_c"/>
    <property type="match status" value="1"/>
</dbReference>
<keyword evidence="5" id="KW-0812">Transmembrane</keyword>
<name>A0ABW8IKH1_9GAMM</name>
<keyword evidence="5" id="KW-0472">Membrane</keyword>
<evidence type="ECO:0000256" key="1">
    <source>
        <dbReference type="ARBA" id="ARBA00022617"/>
    </source>
</evidence>
<dbReference type="EMBL" id="JADIKI010000023">
    <property type="protein sequence ID" value="MFK2855283.1"/>
    <property type="molecule type" value="Genomic_DNA"/>
</dbReference>
<feature type="transmembrane region" description="Helical" evidence="5">
    <location>
        <begin position="7"/>
        <end position="25"/>
    </location>
</feature>
<dbReference type="InterPro" id="IPR014353">
    <property type="entry name" value="Membr-bd_ADH_cyt_c"/>
</dbReference>
<keyword evidence="3 4" id="KW-0408">Iron</keyword>
<dbReference type="Proteomes" id="UP001620409">
    <property type="component" value="Unassembled WGS sequence"/>
</dbReference>
<evidence type="ECO:0000256" key="2">
    <source>
        <dbReference type="ARBA" id="ARBA00022723"/>
    </source>
</evidence>
<protein>
    <submittedName>
        <fullName evidence="7">Cytochrome c</fullName>
    </submittedName>
</protein>
<dbReference type="SUPFAM" id="SSF46626">
    <property type="entry name" value="Cytochrome c"/>
    <property type="match status" value="3"/>
</dbReference>
<keyword evidence="1 4" id="KW-0349">Heme</keyword>
<evidence type="ECO:0000313" key="7">
    <source>
        <dbReference type="EMBL" id="MFK2855283.1"/>
    </source>
</evidence>
<accession>A0ABW8IKH1</accession>
<dbReference type="Pfam" id="PF00034">
    <property type="entry name" value="Cytochrom_C"/>
    <property type="match status" value="3"/>
</dbReference>
<evidence type="ECO:0000256" key="5">
    <source>
        <dbReference type="SAM" id="Phobius"/>
    </source>
</evidence>
<sequence length="430" mass="46464">MKRLRWLWMLLMLLVIVLAGGWWLTPQHRQIVVSPEDPAIAAMLKDPAVIAKGRYLATAGDCTSCHTVRGGEPYAGGRMLPTPFGNIPAPNITPDADTGIGQWNFSDFWRALHEGIGRSGEPLYPAFSYTSFTKVTRDDAIAMFAYLRSLQPVHQSNAPLQLHFPYNQRSALTGWRAVYFKAGVYQADPSKSASWNRGAYLVQGLGHCNECHAARDAWGGLSANTALSGGRIPEQDWYAPDLSMQANGGLQGWSKQDIVDVLKTGQAAKGAAVGPMADVVASSTQYLHDDDLQAIADYLLSLPARATPVPMQASFDGKSLADRGNAVYAERCADCHGKNGAGIPGVYPPLDNNTSVVEPTGINAMRVVLLGGFPPVTAGNPRPYSMPPYAQQLSDADVAAVVTYIRQAWSNHASAVQERDVATYRHTPID</sequence>
<dbReference type="InterPro" id="IPR051459">
    <property type="entry name" value="Cytochrome_c-type_DH"/>
</dbReference>
<dbReference type="InterPro" id="IPR009056">
    <property type="entry name" value="Cyt_c-like_dom"/>
</dbReference>
<dbReference type="PANTHER" id="PTHR35008">
    <property type="entry name" value="BLL4482 PROTEIN-RELATED"/>
    <property type="match status" value="1"/>
</dbReference>
<dbReference type="Gene3D" id="1.10.760.10">
    <property type="entry name" value="Cytochrome c-like domain"/>
    <property type="match status" value="3"/>
</dbReference>
<evidence type="ECO:0000256" key="4">
    <source>
        <dbReference type="PROSITE-ProRule" id="PRU00433"/>
    </source>
</evidence>
<keyword evidence="8" id="KW-1185">Reference proteome</keyword>
<evidence type="ECO:0000256" key="3">
    <source>
        <dbReference type="ARBA" id="ARBA00023004"/>
    </source>
</evidence>
<dbReference type="PANTHER" id="PTHR35008:SF4">
    <property type="entry name" value="BLL4482 PROTEIN"/>
    <property type="match status" value="1"/>
</dbReference>
<evidence type="ECO:0000259" key="6">
    <source>
        <dbReference type="PROSITE" id="PS51007"/>
    </source>
</evidence>
<keyword evidence="2 4" id="KW-0479">Metal-binding</keyword>
<proteinExistence type="predicted"/>
<comment type="caution">
    <text evidence="7">The sequence shown here is derived from an EMBL/GenBank/DDBJ whole genome shotgun (WGS) entry which is preliminary data.</text>
</comment>
<reference evidence="7 8" key="1">
    <citation type="submission" date="2020-10" db="EMBL/GenBank/DDBJ databases">
        <title>Phylogeny of dyella-like bacteria.</title>
        <authorList>
            <person name="Fu J."/>
        </authorList>
    </citation>
    <scope>NUCLEOTIDE SEQUENCE [LARGE SCALE GENOMIC DNA]</scope>
    <source>
        <strain evidence="7 8">DHG40</strain>
    </source>
</reference>
<dbReference type="PROSITE" id="PS51007">
    <property type="entry name" value="CYTC"/>
    <property type="match status" value="3"/>
</dbReference>
<dbReference type="RefSeq" id="WP_380006296.1">
    <property type="nucleotide sequence ID" value="NZ_JADIKI010000023.1"/>
</dbReference>